<comment type="caution">
    <text evidence="4">The sequence shown here is derived from an EMBL/GenBank/DDBJ whole genome shotgun (WGS) entry which is preliminary data.</text>
</comment>
<name>A0ABV3DH22_9ACTN</name>
<dbReference type="Gene3D" id="2.30.110.10">
    <property type="entry name" value="Electron Transport, Fmn-binding Protein, Chain A"/>
    <property type="match status" value="1"/>
</dbReference>
<evidence type="ECO:0000259" key="3">
    <source>
        <dbReference type="Pfam" id="PF01243"/>
    </source>
</evidence>
<dbReference type="RefSeq" id="WP_358354317.1">
    <property type="nucleotide sequence ID" value="NZ_JBEZFP010000036.1"/>
</dbReference>
<dbReference type="EMBL" id="JBEZFP010000036">
    <property type="protein sequence ID" value="MEU8135063.1"/>
    <property type="molecule type" value="Genomic_DNA"/>
</dbReference>
<evidence type="ECO:0000313" key="4">
    <source>
        <dbReference type="EMBL" id="MEU8135063.1"/>
    </source>
</evidence>
<gene>
    <name evidence="4" type="ORF">AB0C36_16285</name>
</gene>
<dbReference type="PANTHER" id="PTHR35176">
    <property type="entry name" value="HEME OXYGENASE HI_0854-RELATED"/>
    <property type="match status" value="1"/>
</dbReference>
<accession>A0ABV3DH22</accession>
<dbReference type="Proteomes" id="UP001551482">
    <property type="component" value="Unassembled WGS sequence"/>
</dbReference>
<dbReference type="InterPro" id="IPR012349">
    <property type="entry name" value="Split_barrel_FMN-bd"/>
</dbReference>
<dbReference type="PANTHER" id="PTHR35176:SF6">
    <property type="entry name" value="HEME OXYGENASE HI_0854-RELATED"/>
    <property type="match status" value="1"/>
</dbReference>
<sequence>MSQTLADLQDRTFAKATPATDSTYPPERRLTAGQLAAYLDRRTYAVVGTARPDGRPHAAMSMYVRRGTTFWLPTVSGSVRARNLREQPWLTLVVAEADGDAHIVVILEGPTETLPLEDAPEDVRAVVEGDWPRAWIRLRAERLLSYAAEDAKP</sequence>
<reference evidence="4 5" key="1">
    <citation type="submission" date="2024-06" db="EMBL/GenBank/DDBJ databases">
        <title>The Natural Products Discovery Center: Release of the First 8490 Sequenced Strains for Exploring Actinobacteria Biosynthetic Diversity.</title>
        <authorList>
            <person name="Kalkreuter E."/>
            <person name="Kautsar S.A."/>
            <person name="Yang D."/>
            <person name="Bader C.D."/>
            <person name="Teijaro C.N."/>
            <person name="Fluegel L."/>
            <person name="Davis C.M."/>
            <person name="Simpson J.R."/>
            <person name="Lauterbach L."/>
            <person name="Steele A.D."/>
            <person name="Gui C."/>
            <person name="Meng S."/>
            <person name="Li G."/>
            <person name="Viehrig K."/>
            <person name="Ye F."/>
            <person name="Su P."/>
            <person name="Kiefer A.F."/>
            <person name="Nichols A."/>
            <person name="Cepeda A.J."/>
            <person name="Yan W."/>
            <person name="Fan B."/>
            <person name="Jiang Y."/>
            <person name="Adhikari A."/>
            <person name="Zheng C.-J."/>
            <person name="Schuster L."/>
            <person name="Cowan T.M."/>
            <person name="Smanski M.J."/>
            <person name="Chevrette M.G."/>
            <person name="De Carvalho L.P.S."/>
            <person name="Shen B."/>
        </authorList>
    </citation>
    <scope>NUCLEOTIDE SEQUENCE [LARGE SCALE GENOMIC DNA]</scope>
    <source>
        <strain evidence="4 5">NPDC048946</strain>
    </source>
</reference>
<protein>
    <submittedName>
        <fullName evidence="4">Pyridoxamine 5'-phosphate oxidase family protein</fullName>
    </submittedName>
</protein>
<organism evidence="4 5">
    <name type="scientific">Streptodolium elevatio</name>
    <dbReference type="NCBI Taxonomy" id="3157996"/>
    <lineage>
        <taxon>Bacteria</taxon>
        <taxon>Bacillati</taxon>
        <taxon>Actinomycetota</taxon>
        <taxon>Actinomycetes</taxon>
        <taxon>Kitasatosporales</taxon>
        <taxon>Streptomycetaceae</taxon>
        <taxon>Streptodolium</taxon>
    </lineage>
</organism>
<proteinExistence type="predicted"/>
<evidence type="ECO:0000256" key="1">
    <source>
        <dbReference type="ARBA" id="ARBA00023002"/>
    </source>
</evidence>
<evidence type="ECO:0000313" key="5">
    <source>
        <dbReference type="Proteomes" id="UP001551482"/>
    </source>
</evidence>
<keyword evidence="1" id="KW-0560">Oxidoreductase</keyword>
<keyword evidence="5" id="KW-1185">Reference proteome</keyword>
<dbReference type="InterPro" id="IPR011576">
    <property type="entry name" value="Pyridox_Oxase_N"/>
</dbReference>
<dbReference type="SUPFAM" id="SSF50475">
    <property type="entry name" value="FMN-binding split barrel"/>
    <property type="match status" value="1"/>
</dbReference>
<feature type="domain" description="Pyridoxamine 5'-phosphate oxidase N-terminal" evidence="3">
    <location>
        <begin position="34"/>
        <end position="142"/>
    </location>
</feature>
<evidence type="ECO:0000256" key="2">
    <source>
        <dbReference type="SAM" id="MobiDB-lite"/>
    </source>
</evidence>
<dbReference type="InterPro" id="IPR052019">
    <property type="entry name" value="F420H2_bilvrd_red/Heme_oxyg"/>
</dbReference>
<dbReference type="Pfam" id="PF01243">
    <property type="entry name" value="PNPOx_N"/>
    <property type="match status" value="1"/>
</dbReference>
<feature type="region of interest" description="Disordered" evidence="2">
    <location>
        <begin position="1"/>
        <end position="26"/>
    </location>
</feature>